<dbReference type="EMBL" id="CM037152">
    <property type="protein sequence ID" value="KAH7836327.1"/>
    <property type="molecule type" value="Genomic_DNA"/>
</dbReference>
<organism evidence="1 2">
    <name type="scientific">Vaccinium darrowii</name>
    <dbReference type="NCBI Taxonomy" id="229202"/>
    <lineage>
        <taxon>Eukaryota</taxon>
        <taxon>Viridiplantae</taxon>
        <taxon>Streptophyta</taxon>
        <taxon>Embryophyta</taxon>
        <taxon>Tracheophyta</taxon>
        <taxon>Spermatophyta</taxon>
        <taxon>Magnoliopsida</taxon>
        <taxon>eudicotyledons</taxon>
        <taxon>Gunneridae</taxon>
        <taxon>Pentapetalae</taxon>
        <taxon>asterids</taxon>
        <taxon>Ericales</taxon>
        <taxon>Ericaceae</taxon>
        <taxon>Vaccinioideae</taxon>
        <taxon>Vaccinieae</taxon>
        <taxon>Vaccinium</taxon>
    </lineage>
</organism>
<evidence type="ECO:0000313" key="1">
    <source>
        <dbReference type="EMBL" id="KAH7836327.1"/>
    </source>
</evidence>
<proteinExistence type="predicted"/>
<dbReference type="Proteomes" id="UP000828048">
    <property type="component" value="Chromosome 2"/>
</dbReference>
<reference evidence="1 2" key="1">
    <citation type="journal article" date="2021" name="Hortic Res">
        <title>High-quality reference genome and annotation aids understanding of berry development for evergreen blueberry (Vaccinium darrowii).</title>
        <authorList>
            <person name="Yu J."/>
            <person name="Hulse-Kemp A.M."/>
            <person name="Babiker E."/>
            <person name="Staton M."/>
        </authorList>
    </citation>
    <scope>NUCLEOTIDE SEQUENCE [LARGE SCALE GENOMIC DNA]</scope>
    <source>
        <strain evidence="2">cv. NJ 8807/NJ 8810</strain>
        <tissue evidence="1">Young leaf</tissue>
    </source>
</reference>
<name>A0ACB7X6G1_9ERIC</name>
<protein>
    <submittedName>
        <fullName evidence="1">Uncharacterized protein</fullName>
    </submittedName>
</protein>
<keyword evidence="2" id="KW-1185">Reference proteome</keyword>
<evidence type="ECO:0000313" key="2">
    <source>
        <dbReference type="Proteomes" id="UP000828048"/>
    </source>
</evidence>
<gene>
    <name evidence="1" type="ORF">Vadar_034729</name>
</gene>
<accession>A0ACB7X6G1</accession>
<comment type="caution">
    <text evidence="1">The sequence shown here is derived from an EMBL/GenBank/DDBJ whole genome shotgun (WGS) entry which is preliminary data.</text>
</comment>
<sequence length="196" mass="23030">MEQPNDHAMEVIDKLKKQIETLEQEKKKLEIENTEIRQKNEEALQSHKDEIEMLKSKLEETQGTKQGQIVAGNKKDVYIDTLRKKMQILEELNREFEAKNEDYEVHQITQNYSIETEREVHQVTQQATTDKINRLQKENEESENELLSIIVHQVTQDFAPTPNANSLIVNAMEEQGQSQPQQGRLRPVWRPNRRNS</sequence>